<evidence type="ECO:0000256" key="2">
    <source>
        <dbReference type="SAM" id="SignalP"/>
    </source>
</evidence>
<dbReference type="STRING" id="1480615.AWJ14_12775"/>
<dbReference type="GO" id="GO:0016747">
    <property type="term" value="F:acyltransferase activity, transferring groups other than amino-acyl groups"/>
    <property type="evidence" value="ECO:0007669"/>
    <property type="project" value="InterPro"/>
</dbReference>
<dbReference type="PANTHER" id="PTHR23028">
    <property type="entry name" value="ACETYLTRANSFERASE"/>
    <property type="match status" value="1"/>
</dbReference>
<dbReference type="InterPro" id="IPR002656">
    <property type="entry name" value="Acyl_transf_3_dom"/>
</dbReference>
<feature type="chain" id="PRO_5008656347" description="Acyltransferase 3 domain-containing protein" evidence="2">
    <location>
        <begin position="22"/>
        <end position="372"/>
    </location>
</feature>
<feature type="signal peptide" evidence="2">
    <location>
        <begin position="1"/>
        <end position="21"/>
    </location>
</feature>
<keyword evidence="2" id="KW-0732">Signal</keyword>
<name>A0A1C1YRD9_9HYPH</name>
<dbReference type="AlphaFoldDB" id="A0A1C1YRD9"/>
<evidence type="ECO:0000259" key="3">
    <source>
        <dbReference type="Pfam" id="PF01757"/>
    </source>
</evidence>
<proteinExistence type="predicted"/>
<keyword evidence="1" id="KW-0472">Membrane</keyword>
<feature type="transmembrane region" description="Helical" evidence="1">
    <location>
        <begin position="220"/>
        <end position="236"/>
    </location>
</feature>
<sequence>MFGVWRLLAALLVMAYHFAHSAPDPDPVVAWFEHMLPLLDMFFIMSGFLIFEHYGGMKNTGENYLGFLVKRLSRLYPLHLITLSVFVAFALMVHLGLVQSQGAETRYALSALPANLLLIQGWGVDTELTFNYVSWSLSGEWFAYLIFPVVLFAFAQGRAAGLALLVAAIIICLEIADYGATEKYDFWFNTKLWAAYRVAADFTFGAFLCVVARRLRVPRHCQWLAWAALGLVFVAMFSDANIYLTLALFGVAIVLAALSDRTGADETAWLAPVMPVAAVSFGVYLWHPVIELFAYSLIWKRVIGIDDPLFFWLYMPLPMAATILVALVSARRFEQPAGKWLERTLSALLRRRAPAGSIVAGDASQGARSTGG</sequence>
<accession>A0A1C1YRD9</accession>
<feature type="transmembrane region" description="Helical" evidence="1">
    <location>
        <begin position="31"/>
        <end position="54"/>
    </location>
</feature>
<feature type="domain" description="Acyltransferase 3" evidence="3">
    <location>
        <begin position="4"/>
        <end position="327"/>
    </location>
</feature>
<dbReference type="InterPro" id="IPR050879">
    <property type="entry name" value="Acyltransferase_3"/>
</dbReference>
<feature type="transmembrane region" description="Helical" evidence="1">
    <location>
        <begin position="75"/>
        <end position="97"/>
    </location>
</feature>
<feature type="transmembrane region" description="Helical" evidence="1">
    <location>
        <begin position="193"/>
        <end position="213"/>
    </location>
</feature>
<dbReference type="GO" id="GO:0016020">
    <property type="term" value="C:membrane"/>
    <property type="evidence" value="ECO:0007669"/>
    <property type="project" value="TreeGrafter"/>
</dbReference>
<feature type="transmembrane region" description="Helical" evidence="1">
    <location>
        <begin position="162"/>
        <end position="181"/>
    </location>
</feature>
<keyword evidence="1" id="KW-1133">Transmembrane helix</keyword>
<evidence type="ECO:0000313" key="5">
    <source>
        <dbReference type="Proteomes" id="UP000094795"/>
    </source>
</evidence>
<organism evidence="4 5">
    <name type="scientific">Hoeflea olei</name>
    <dbReference type="NCBI Taxonomy" id="1480615"/>
    <lineage>
        <taxon>Bacteria</taxon>
        <taxon>Pseudomonadati</taxon>
        <taxon>Pseudomonadota</taxon>
        <taxon>Alphaproteobacteria</taxon>
        <taxon>Hyphomicrobiales</taxon>
        <taxon>Rhizobiaceae</taxon>
        <taxon>Hoeflea</taxon>
    </lineage>
</organism>
<dbReference type="EMBL" id="LQZT01000048">
    <property type="protein sequence ID" value="OCW56079.1"/>
    <property type="molecule type" value="Genomic_DNA"/>
</dbReference>
<gene>
    <name evidence="4" type="ORF">AWJ14_12775</name>
</gene>
<dbReference type="GO" id="GO:0000271">
    <property type="term" value="P:polysaccharide biosynthetic process"/>
    <property type="evidence" value="ECO:0007669"/>
    <property type="project" value="TreeGrafter"/>
</dbReference>
<comment type="caution">
    <text evidence="4">The sequence shown here is derived from an EMBL/GenBank/DDBJ whole genome shotgun (WGS) entry which is preliminary data.</text>
</comment>
<protein>
    <recommendedName>
        <fullName evidence="3">Acyltransferase 3 domain-containing protein</fullName>
    </recommendedName>
</protein>
<evidence type="ECO:0000256" key="1">
    <source>
        <dbReference type="SAM" id="Phobius"/>
    </source>
</evidence>
<reference evidence="4 5" key="1">
    <citation type="submission" date="2015-12" db="EMBL/GenBank/DDBJ databases">
        <authorList>
            <person name="Shamseldin A."/>
            <person name="Moawad H."/>
            <person name="Abd El-Rahim W.M."/>
            <person name="Sadowsky M.J."/>
        </authorList>
    </citation>
    <scope>NUCLEOTIDE SEQUENCE [LARGE SCALE GENOMIC DNA]</scope>
    <source>
        <strain evidence="4 5">JC234</strain>
    </source>
</reference>
<dbReference type="Proteomes" id="UP000094795">
    <property type="component" value="Unassembled WGS sequence"/>
</dbReference>
<evidence type="ECO:0000313" key="4">
    <source>
        <dbReference type="EMBL" id="OCW56079.1"/>
    </source>
</evidence>
<keyword evidence="1" id="KW-0812">Transmembrane</keyword>
<feature type="transmembrane region" description="Helical" evidence="1">
    <location>
        <begin position="132"/>
        <end position="155"/>
    </location>
</feature>
<feature type="transmembrane region" description="Helical" evidence="1">
    <location>
        <begin position="270"/>
        <end position="289"/>
    </location>
</feature>
<keyword evidence="5" id="KW-1185">Reference proteome</keyword>
<dbReference type="Pfam" id="PF01757">
    <property type="entry name" value="Acyl_transf_3"/>
    <property type="match status" value="1"/>
</dbReference>
<feature type="transmembrane region" description="Helical" evidence="1">
    <location>
        <begin position="309"/>
        <end position="330"/>
    </location>
</feature>
<dbReference type="PANTHER" id="PTHR23028:SF53">
    <property type="entry name" value="ACYL_TRANSF_3 DOMAIN-CONTAINING PROTEIN"/>
    <property type="match status" value="1"/>
</dbReference>